<organism evidence="4">
    <name type="scientific">Taenia asiatica</name>
    <name type="common">Asian tapeworm</name>
    <dbReference type="NCBI Taxonomy" id="60517"/>
    <lineage>
        <taxon>Eukaryota</taxon>
        <taxon>Metazoa</taxon>
        <taxon>Spiralia</taxon>
        <taxon>Lophotrochozoa</taxon>
        <taxon>Platyhelminthes</taxon>
        <taxon>Cestoda</taxon>
        <taxon>Eucestoda</taxon>
        <taxon>Cyclophyllidea</taxon>
        <taxon>Taeniidae</taxon>
        <taxon>Taenia</taxon>
    </lineage>
</organism>
<reference evidence="2 3" key="2">
    <citation type="submission" date="2018-11" db="EMBL/GenBank/DDBJ databases">
        <authorList>
            <consortium name="Pathogen Informatics"/>
        </authorList>
    </citation>
    <scope>NUCLEOTIDE SEQUENCE [LARGE SCALE GENOMIC DNA]</scope>
</reference>
<evidence type="ECO:0000313" key="4">
    <source>
        <dbReference type="WBParaSite" id="TASK_0000682001-mRNA-1"/>
    </source>
</evidence>
<protein>
    <submittedName>
        <fullName evidence="4">DB domain-containing protein</fullName>
    </submittedName>
</protein>
<dbReference type="AlphaFoldDB" id="A0A0R3W8U7"/>
<dbReference type="WBParaSite" id="TASK_0000682001-mRNA-1">
    <property type="protein sequence ID" value="TASK_0000682001-mRNA-1"/>
    <property type="gene ID" value="TASK_0000682001"/>
</dbReference>
<keyword evidence="1" id="KW-0732">Signal</keyword>
<sequence>MHEATVCFVLLASLACLASTQSRGYQRMLGESALRKYSDTHTRHNAPKMGKNACSPHIAVRVSTALCKVRSLDHLGNIGTCLTQESALTKCLSDADCPETKCCHRQRRRGGFGVCAYVCGDNEILVDVPSNVPVGSYRGDDFWNYWVHKRRFTAPRQRHFRRGW</sequence>
<dbReference type="OrthoDB" id="6265741at2759"/>
<evidence type="ECO:0000256" key="1">
    <source>
        <dbReference type="SAM" id="SignalP"/>
    </source>
</evidence>
<proteinExistence type="predicted"/>
<evidence type="ECO:0000313" key="3">
    <source>
        <dbReference type="Proteomes" id="UP000282613"/>
    </source>
</evidence>
<dbReference type="Proteomes" id="UP000282613">
    <property type="component" value="Unassembled WGS sequence"/>
</dbReference>
<feature type="signal peptide" evidence="1">
    <location>
        <begin position="1"/>
        <end position="22"/>
    </location>
</feature>
<feature type="chain" id="PRO_5043132662" evidence="1">
    <location>
        <begin position="23"/>
        <end position="164"/>
    </location>
</feature>
<accession>A0A0R3W8U7</accession>
<gene>
    <name evidence="2" type="ORF">TASK_LOCUS6821</name>
</gene>
<keyword evidence="3" id="KW-1185">Reference proteome</keyword>
<reference evidence="4" key="1">
    <citation type="submission" date="2017-02" db="UniProtKB">
        <authorList>
            <consortium name="WormBaseParasite"/>
        </authorList>
    </citation>
    <scope>IDENTIFICATION</scope>
</reference>
<name>A0A0R3W8U7_TAEAS</name>
<evidence type="ECO:0000313" key="2">
    <source>
        <dbReference type="EMBL" id="VDK37384.1"/>
    </source>
</evidence>
<dbReference type="EMBL" id="UYRS01018541">
    <property type="protein sequence ID" value="VDK37384.1"/>
    <property type="molecule type" value="Genomic_DNA"/>
</dbReference>